<dbReference type="InterPro" id="IPR013342">
    <property type="entry name" value="Mandelate_racemase_C"/>
</dbReference>
<dbReference type="PROSITE" id="PS00909">
    <property type="entry name" value="MR_MLE_2"/>
    <property type="match status" value="1"/>
</dbReference>
<dbReference type="PANTHER" id="PTHR13794:SF58">
    <property type="entry name" value="MITOCHONDRIAL ENOLASE SUPERFAMILY MEMBER 1"/>
    <property type="match status" value="1"/>
</dbReference>
<dbReference type="EMBL" id="JAVDWU010000003">
    <property type="protein sequence ID" value="MDR7149578.1"/>
    <property type="molecule type" value="Genomic_DNA"/>
</dbReference>
<sequence>MSVSGLLTITGLDVRAVHVPMRLPLQTSSGAIHIAPLALIDLHTQEGVTGRTYLFCYTPLVLKPVCAMLNNLAPLLQGMPVAPLEINRALHARFRLLGAKGIVGMALAGLDMAAWDAFARAQAQPLARALGADLLEIRAYNSCGLGLIGADLAPAEAEVLVSAGFSAIKVRLGYPELATDIQVVRAVKAAIGEGVQLMSDYNQGLSVPEAERRVRALADEGLCWIEEPCAAHDYAGYARVRAASTTPIQMGENWWGPSEMAMCLSFGASDLGMPDAMKIGGVTGWMQAATLADAAGMPISTHLFPEVSAHLMAATPTRHWLEFVDWASPILARPLQIRNGHACLSDTPGTGIEWDESAVGRYLVP</sequence>
<dbReference type="InterPro" id="IPR013341">
    <property type="entry name" value="Mandelate_racemase_N_dom"/>
</dbReference>
<gene>
    <name evidence="5" type="ORF">J2W49_001533</name>
</gene>
<dbReference type="Gene3D" id="3.30.390.10">
    <property type="entry name" value="Enolase-like, N-terminal domain"/>
    <property type="match status" value="1"/>
</dbReference>
<dbReference type="SUPFAM" id="SSF51604">
    <property type="entry name" value="Enolase C-terminal domain-like"/>
    <property type="match status" value="1"/>
</dbReference>
<keyword evidence="3" id="KW-0460">Magnesium</keyword>
<evidence type="ECO:0000259" key="4">
    <source>
        <dbReference type="SMART" id="SM00922"/>
    </source>
</evidence>
<keyword evidence="2" id="KW-0479">Metal-binding</keyword>
<comment type="caution">
    <text evidence="5">The sequence shown here is derived from an EMBL/GenBank/DDBJ whole genome shotgun (WGS) entry which is preliminary data.</text>
</comment>
<dbReference type="RefSeq" id="WP_310313862.1">
    <property type="nucleotide sequence ID" value="NZ_JAVDWU010000003.1"/>
</dbReference>
<accession>A0ABU1WJW5</accession>
<dbReference type="Gene3D" id="3.20.20.120">
    <property type="entry name" value="Enolase-like C-terminal domain"/>
    <property type="match status" value="1"/>
</dbReference>
<dbReference type="Pfam" id="PF02746">
    <property type="entry name" value="MR_MLE_N"/>
    <property type="match status" value="1"/>
</dbReference>
<organism evidence="5 6">
    <name type="scientific">Hydrogenophaga palleronii</name>
    <dbReference type="NCBI Taxonomy" id="65655"/>
    <lineage>
        <taxon>Bacteria</taxon>
        <taxon>Pseudomonadati</taxon>
        <taxon>Pseudomonadota</taxon>
        <taxon>Betaproteobacteria</taxon>
        <taxon>Burkholderiales</taxon>
        <taxon>Comamonadaceae</taxon>
        <taxon>Hydrogenophaga</taxon>
    </lineage>
</organism>
<keyword evidence="5" id="KW-0413">Isomerase</keyword>
<dbReference type="InterPro" id="IPR029065">
    <property type="entry name" value="Enolase_C-like"/>
</dbReference>
<keyword evidence="6" id="KW-1185">Reference proteome</keyword>
<dbReference type="InterPro" id="IPR036849">
    <property type="entry name" value="Enolase-like_C_sf"/>
</dbReference>
<dbReference type="SFLD" id="SFLDS00001">
    <property type="entry name" value="Enolase"/>
    <property type="match status" value="1"/>
</dbReference>
<evidence type="ECO:0000256" key="3">
    <source>
        <dbReference type="ARBA" id="ARBA00022842"/>
    </source>
</evidence>
<dbReference type="Proteomes" id="UP001265700">
    <property type="component" value="Unassembled WGS sequence"/>
</dbReference>
<evidence type="ECO:0000256" key="1">
    <source>
        <dbReference type="ARBA" id="ARBA00001946"/>
    </source>
</evidence>
<dbReference type="PANTHER" id="PTHR13794">
    <property type="entry name" value="ENOLASE SUPERFAMILY, MANDELATE RACEMASE"/>
    <property type="match status" value="1"/>
</dbReference>
<feature type="domain" description="Mandelate racemase/muconate lactonizing enzyme C-terminal" evidence="4">
    <location>
        <begin position="150"/>
        <end position="247"/>
    </location>
</feature>
<comment type="cofactor">
    <cofactor evidence="1">
        <name>Mg(2+)</name>
        <dbReference type="ChEBI" id="CHEBI:18420"/>
    </cofactor>
</comment>
<name>A0ABU1WJW5_9BURK</name>
<evidence type="ECO:0000313" key="6">
    <source>
        <dbReference type="Proteomes" id="UP001265700"/>
    </source>
</evidence>
<evidence type="ECO:0000256" key="2">
    <source>
        <dbReference type="ARBA" id="ARBA00022723"/>
    </source>
</evidence>
<dbReference type="InterPro" id="IPR029017">
    <property type="entry name" value="Enolase-like_N"/>
</dbReference>
<dbReference type="EC" id="5.1.2.2" evidence="5"/>
<reference evidence="5 6" key="1">
    <citation type="submission" date="2023-07" db="EMBL/GenBank/DDBJ databases">
        <title>Sorghum-associated microbial communities from plants grown in Nebraska, USA.</title>
        <authorList>
            <person name="Schachtman D."/>
        </authorList>
    </citation>
    <scope>NUCLEOTIDE SEQUENCE [LARGE SCALE GENOMIC DNA]</scope>
    <source>
        <strain evidence="5 6">4249</strain>
    </source>
</reference>
<dbReference type="GO" id="GO:0018838">
    <property type="term" value="F:mandelate racemase activity"/>
    <property type="evidence" value="ECO:0007669"/>
    <property type="project" value="UniProtKB-EC"/>
</dbReference>
<dbReference type="SFLD" id="SFLDG00179">
    <property type="entry name" value="mandelate_racemase"/>
    <property type="match status" value="1"/>
</dbReference>
<dbReference type="SUPFAM" id="SSF54826">
    <property type="entry name" value="Enolase N-terminal domain-like"/>
    <property type="match status" value="1"/>
</dbReference>
<dbReference type="InterPro" id="IPR046945">
    <property type="entry name" value="RHMD-like"/>
</dbReference>
<evidence type="ECO:0000313" key="5">
    <source>
        <dbReference type="EMBL" id="MDR7149578.1"/>
    </source>
</evidence>
<dbReference type="InterPro" id="IPR018110">
    <property type="entry name" value="Mandel_Rmase/mucon_lact_enz_CS"/>
</dbReference>
<dbReference type="SMART" id="SM00922">
    <property type="entry name" value="MR_MLE"/>
    <property type="match status" value="1"/>
</dbReference>
<protein>
    <submittedName>
        <fullName evidence="5">Mandelate racemase</fullName>
        <ecNumber evidence="5">5.1.2.2</ecNumber>
    </submittedName>
</protein>
<proteinExistence type="predicted"/>
<dbReference type="Pfam" id="PF13378">
    <property type="entry name" value="MR_MLE_C"/>
    <property type="match status" value="1"/>
</dbReference>